<gene>
    <name evidence="3" type="ORF">AK812_SmicGene44070</name>
</gene>
<dbReference type="AlphaFoldDB" id="A0A1Q9BZG2"/>
<dbReference type="EMBL" id="LSRX01002158">
    <property type="protein sequence ID" value="OLP76049.1"/>
    <property type="molecule type" value="Genomic_DNA"/>
</dbReference>
<feature type="transmembrane region" description="Helical" evidence="2">
    <location>
        <begin position="585"/>
        <end position="606"/>
    </location>
</feature>
<keyword evidence="2" id="KW-0812">Transmembrane</keyword>
<reference evidence="3 4" key="1">
    <citation type="submission" date="2016-02" db="EMBL/GenBank/DDBJ databases">
        <title>Genome analysis of coral dinoflagellate symbionts highlights evolutionary adaptations to a symbiotic lifestyle.</title>
        <authorList>
            <person name="Aranda M."/>
            <person name="Li Y."/>
            <person name="Liew Y.J."/>
            <person name="Baumgarten S."/>
            <person name="Simakov O."/>
            <person name="Wilson M."/>
            <person name="Piel J."/>
            <person name="Ashoor H."/>
            <person name="Bougouffa S."/>
            <person name="Bajic V.B."/>
            <person name="Ryu T."/>
            <person name="Ravasi T."/>
            <person name="Bayer T."/>
            <person name="Micklem G."/>
            <person name="Kim H."/>
            <person name="Bhak J."/>
            <person name="Lajeunesse T.C."/>
            <person name="Voolstra C.R."/>
        </authorList>
    </citation>
    <scope>NUCLEOTIDE SEQUENCE [LARGE SCALE GENOMIC DNA]</scope>
    <source>
        <strain evidence="3 4">CCMP2467</strain>
    </source>
</reference>
<feature type="region of interest" description="Disordered" evidence="1">
    <location>
        <begin position="457"/>
        <end position="478"/>
    </location>
</feature>
<feature type="compositionally biased region" description="Low complexity" evidence="1">
    <location>
        <begin position="468"/>
        <end position="478"/>
    </location>
</feature>
<accession>A0A1Q9BZG2</accession>
<evidence type="ECO:0000313" key="4">
    <source>
        <dbReference type="Proteomes" id="UP000186817"/>
    </source>
</evidence>
<keyword evidence="2" id="KW-1133">Transmembrane helix</keyword>
<name>A0A1Q9BZG2_SYMMI</name>
<keyword evidence="4" id="KW-1185">Reference proteome</keyword>
<keyword evidence="2" id="KW-0472">Membrane</keyword>
<dbReference type="OrthoDB" id="436783at2759"/>
<dbReference type="Proteomes" id="UP000186817">
    <property type="component" value="Unassembled WGS sequence"/>
</dbReference>
<feature type="transmembrane region" description="Helical" evidence="2">
    <location>
        <begin position="709"/>
        <end position="729"/>
    </location>
</feature>
<organism evidence="3 4">
    <name type="scientific">Symbiodinium microadriaticum</name>
    <name type="common">Dinoflagellate</name>
    <name type="synonym">Zooxanthella microadriatica</name>
    <dbReference type="NCBI Taxonomy" id="2951"/>
    <lineage>
        <taxon>Eukaryota</taxon>
        <taxon>Sar</taxon>
        <taxon>Alveolata</taxon>
        <taxon>Dinophyceae</taxon>
        <taxon>Suessiales</taxon>
        <taxon>Symbiodiniaceae</taxon>
        <taxon>Symbiodinium</taxon>
    </lineage>
</organism>
<proteinExistence type="predicted"/>
<evidence type="ECO:0000256" key="1">
    <source>
        <dbReference type="SAM" id="MobiDB-lite"/>
    </source>
</evidence>
<comment type="caution">
    <text evidence="3">The sequence shown here is derived from an EMBL/GenBank/DDBJ whole genome shotgun (WGS) entry which is preliminary data.</text>
</comment>
<evidence type="ECO:0000313" key="3">
    <source>
        <dbReference type="EMBL" id="OLP76049.1"/>
    </source>
</evidence>
<evidence type="ECO:0000256" key="2">
    <source>
        <dbReference type="SAM" id="Phobius"/>
    </source>
</evidence>
<sequence length="1077" mass="117392">MFADGLLGEVEEFASLELALGAVECEGKRGAVQSLVSRLQTAVDACYGTAPIQAGATVPTTALAVSAARLAVPETAGKVDPLDWLPEDQKAVFADLAQAEVAEKLLATGMAALIPEDDFPRDQACHEAILRKHGVLDPQQTLVYGDFVPASDLWQGVYLDDLLVTKRVTLSDPIPLDGTFELPAAQVDDEDIEIIARAEVAYEEAGLQRATHKAFRAQTAFKAWGGELDGNRGRVGAPLAIRREVWTLIRCIVSSGWATKAILQQVLGFVAFACQFRRELFCLQHRIYKYVSEMPATRWVRLPAYVIDELRSISLHLPFAVWKMRRSEIKGAPVRLDRSDAFNFGMPEPQETSQFASLVSEEALGSELVPEVVLGNLWWEVALTLAEKITEAGGYFFIEQPRASRAWTVDKWLERAVDLSHQQGSCTTLHGSSPLRQLAPQRLLGLRWMEAEVPHRVKDAGGPGLGRGTPRLADANPASEQAAAAAAESVMVAAQSAARELGAEAVEGGLSAAELLENPGSRASVARWRAGDPRAAGSRRLWPEYCSPYRNGVGVEFEPGFLVTLLRSVLAQCSRDGPPCSRRTVVLLVLILLFPKVASLIVALMIRFLCRALVGLIATLIREVGGQAMLAAADAEQQLVDFLYVQLGWGPGTPLFTAEPPVSPPPAPTPAQTRPVDLLIVLMLGLNLRQQPLRPEASRRLQMSKLMSVGSYGIRLLNIILFQFIYGLLHVKKSALVGTQSAIQRPVKERLKAFRNVVNEAKKAFSKKDQLAKKKAKNKALAPTTSAAAASKAGASADTAISPEMLDCVCWMRHELSKANWSKFQRGSNGVCFNLQEDLLEQMPGKGPVLIPAEQVTGLLKSVHDLVYYQSQKQWLGDKMKTDGRGVTTAVIGREAVAKQVFGFISKSLPVAVADRLGLPGDEELLDLWRPMFCQCMGGRVDTSTAFSLPELTVHLEGTSVFFAGYRATQDTQLRDLKDLTSAEFLGRCEWFANLSAGQGIVLPPGMVYIMLNREHDIEKEGSPEGQPAHMLKMFVLTNSSARYASKNLSKLVSENPDLGGKRTGKLLAHFMNVVAD</sequence>
<protein>
    <submittedName>
        <fullName evidence="3">Uncharacterized protein</fullName>
    </submittedName>
</protein>